<dbReference type="PANTHER" id="PTHR43639:SF1">
    <property type="entry name" value="SHORT-CHAIN DEHYDROGENASE_REDUCTASE FAMILY PROTEIN"/>
    <property type="match status" value="1"/>
</dbReference>
<dbReference type="KEGG" id="cnt:JT31_22690"/>
<reference evidence="4 5" key="1">
    <citation type="submission" date="2014-09" db="EMBL/GenBank/DDBJ databases">
        <title>Cedecea neteri SSMD04 Genome Sequencing.</title>
        <authorList>
            <person name="Tan J.-Y."/>
        </authorList>
    </citation>
    <scope>NUCLEOTIDE SEQUENCE [LARGE SCALE GENOMIC DNA]</scope>
    <source>
        <strain evidence="4 5">SSMD04</strain>
    </source>
</reference>
<proteinExistence type="inferred from homology"/>
<dbReference type="InterPro" id="IPR002347">
    <property type="entry name" value="SDR_fam"/>
</dbReference>
<dbReference type="SUPFAM" id="SSF51735">
    <property type="entry name" value="NAD(P)-binding Rossmann-fold domains"/>
    <property type="match status" value="1"/>
</dbReference>
<evidence type="ECO:0000313" key="5">
    <source>
        <dbReference type="Proteomes" id="UP000029481"/>
    </source>
</evidence>
<name>A0A089Q3Q0_9ENTR</name>
<dbReference type="PANTHER" id="PTHR43639">
    <property type="entry name" value="OXIDOREDUCTASE, SHORT-CHAIN DEHYDROGENASE/REDUCTASE FAMILY (AFU_ORTHOLOGUE AFUA_5G02870)"/>
    <property type="match status" value="1"/>
</dbReference>
<dbReference type="PRINTS" id="PR00081">
    <property type="entry name" value="GDHRDH"/>
</dbReference>
<dbReference type="RefSeq" id="WP_038482372.1">
    <property type="nucleotide sequence ID" value="NZ_CP009451.1"/>
</dbReference>
<dbReference type="InterPro" id="IPR036291">
    <property type="entry name" value="NAD(P)-bd_dom_sf"/>
</dbReference>
<dbReference type="EMBL" id="CP009451">
    <property type="protein sequence ID" value="AIR07317.1"/>
    <property type="molecule type" value="Genomic_DNA"/>
</dbReference>
<dbReference type="OrthoDB" id="9806974at2"/>
<dbReference type="PRINTS" id="PR00080">
    <property type="entry name" value="SDRFAMILY"/>
</dbReference>
<dbReference type="GO" id="GO:0016491">
    <property type="term" value="F:oxidoreductase activity"/>
    <property type="evidence" value="ECO:0007669"/>
    <property type="project" value="UniProtKB-KW"/>
</dbReference>
<dbReference type="AlphaFoldDB" id="A0A089Q3Q0"/>
<protein>
    <submittedName>
        <fullName evidence="4">3-oxoacyl-ACP reductase</fullName>
    </submittedName>
</protein>
<evidence type="ECO:0000313" key="4">
    <source>
        <dbReference type="EMBL" id="AIR07317.1"/>
    </source>
</evidence>
<evidence type="ECO:0000256" key="1">
    <source>
        <dbReference type="ARBA" id="ARBA00006484"/>
    </source>
</evidence>
<sequence>MNSTPTVIVTGASSGIGLAIAQAYLARGYNVVGNGRTLKRLETAAASLGNPQNFLPVAGDIALKATAETLFKQAIAAFGRVDILINNAGIFIPKPASEYSEQDIDAMINTNLKGFLFPSQLAASHMSKNKAGHIVNITASVAMQPNVKVPALLPVMVKGGVNQATRALALELAADNVRVNAVAPGIIETPLHSDYSGTAGFLSTLSPSGKTGSVQDVVNAVLYLTDSEFVSGTVMAVDGGSTAGVW</sequence>
<comment type="similarity">
    <text evidence="1 3">Belongs to the short-chain dehydrogenases/reductases (SDR) family.</text>
</comment>
<gene>
    <name evidence="4" type="ORF">JT31_22690</name>
</gene>
<accession>A0A089Q3Q0</accession>
<dbReference type="FunFam" id="3.40.50.720:FF:000084">
    <property type="entry name" value="Short-chain dehydrogenase reductase"/>
    <property type="match status" value="1"/>
</dbReference>
<dbReference type="Gene3D" id="3.40.50.720">
    <property type="entry name" value="NAD(P)-binding Rossmann-like Domain"/>
    <property type="match status" value="1"/>
</dbReference>
<dbReference type="Pfam" id="PF00106">
    <property type="entry name" value="adh_short"/>
    <property type="match status" value="1"/>
</dbReference>
<organism evidence="4 5">
    <name type="scientific">Cedecea neteri</name>
    <dbReference type="NCBI Taxonomy" id="158822"/>
    <lineage>
        <taxon>Bacteria</taxon>
        <taxon>Pseudomonadati</taxon>
        <taxon>Pseudomonadota</taxon>
        <taxon>Gammaproteobacteria</taxon>
        <taxon>Enterobacterales</taxon>
        <taxon>Enterobacteriaceae</taxon>
        <taxon>Cedecea</taxon>
    </lineage>
</organism>
<evidence type="ECO:0000256" key="2">
    <source>
        <dbReference type="ARBA" id="ARBA00023002"/>
    </source>
</evidence>
<evidence type="ECO:0000256" key="3">
    <source>
        <dbReference type="RuleBase" id="RU000363"/>
    </source>
</evidence>
<dbReference type="Proteomes" id="UP000029481">
    <property type="component" value="Chromosome"/>
</dbReference>
<dbReference type="CDD" id="cd05233">
    <property type="entry name" value="SDR_c"/>
    <property type="match status" value="1"/>
</dbReference>
<keyword evidence="5" id="KW-1185">Reference proteome</keyword>
<keyword evidence="2" id="KW-0560">Oxidoreductase</keyword>